<name>A0AAU8B980_9CAUD</name>
<dbReference type="EMBL" id="PP511876">
    <property type="protein sequence ID" value="XCD08320.1"/>
    <property type="molecule type" value="Genomic_DNA"/>
</dbReference>
<sequence>MRGDDLDADVKHLDDEINRKSQTEVNKKAAWKIIKENIDKAKRRSLIARRHFAEEMGVSEETLEQDQTETEESINQEQ</sequence>
<feature type="region of interest" description="Disordered" evidence="1">
    <location>
        <begin position="57"/>
        <end position="78"/>
    </location>
</feature>
<protein>
    <submittedName>
        <fullName evidence="2">Uncharacterized protein</fullName>
    </submittedName>
</protein>
<evidence type="ECO:0000313" key="2">
    <source>
        <dbReference type="EMBL" id="XCD08320.1"/>
    </source>
</evidence>
<reference evidence="2" key="1">
    <citation type="submission" date="2024-03" db="EMBL/GenBank/DDBJ databases">
        <title>Diverse circular DNA viruses in blood, oral, and fecal samples of captive lemurs.</title>
        <authorList>
            <person name="Paietta E.N."/>
            <person name="Kraberger S."/>
            <person name="Lund M.C."/>
            <person name="Custer J.M."/>
            <person name="Vargas K.M."/>
            <person name="Ehmke E.E."/>
            <person name="Yoder A.D."/>
            <person name="Varsani A."/>
        </authorList>
    </citation>
    <scope>NUCLEOTIDE SEQUENCE</scope>
    <source>
        <strain evidence="2">Duke_30FF_63</strain>
    </source>
</reference>
<evidence type="ECO:0000256" key="1">
    <source>
        <dbReference type="SAM" id="MobiDB-lite"/>
    </source>
</evidence>
<proteinExistence type="predicted"/>
<accession>A0AAU8B980</accession>
<organism evidence="2">
    <name type="scientific">Dulem virus 42</name>
    <dbReference type="NCBI Taxonomy" id="3145760"/>
    <lineage>
        <taxon>Viruses</taxon>
        <taxon>Duplodnaviria</taxon>
        <taxon>Heunggongvirae</taxon>
        <taxon>Uroviricota</taxon>
        <taxon>Caudoviricetes</taxon>
    </lineage>
</organism>